<dbReference type="EMBL" id="JACHVB010000012">
    <property type="protein sequence ID" value="MBC2592868.1"/>
    <property type="molecule type" value="Genomic_DNA"/>
</dbReference>
<organism evidence="1 2">
    <name type="scientific">Ruficoccus amylovorans</name>
    <dbReference type="NCBI Taxonomy" id="1804625"/>
    <lineage>
        <taxon>Bacteria</taxon>
        <taxon>Pseudomonadati</taxon>
        <taxon>Verrucomicrobiota</taxon>
        <taxon>Opitutia</taxon>
        <taxon>Puniceicoccales</taxon>
        <taxon>Cerasicoccaceae</taxon>
        <taxon>Ruficoccus</taxon>
    </lineage>
</organism>
<gene>
    <name evidence="1" type="ORF">H5P28_01210</name>
</gene>
<dbReference type="RefSeq" id="WP_185673882.1">
    <property type="nucleotide sequence ID" value="NZ_JACHVB010000012.1"/>
</dbReference>
<accession>A0A842H9T9</accession>
<comment type="caution">
    <text evidence="1">The sequence shown here is derived from an EMBL/GenBank/DDBJ whole genome shotgun (WGS) entry which is preliminary data.</text>
</comment>
<evidence type="ECO:0000313" key="1">
    <source>
        <dbReference type="EMBL" id="MBC2592868.1"/>
    </source>
</evidence>
<name>A0A842H9T9_9BACT</name>
<sequence length="100" mass="11966">MARTVEFHPLFSEDVEAQARYLQEEAELGEAFLEKVEEAVAAVKAEPMHHGFLYGSTRHIILRKFRRHIVHYEYFEKEDLIRFYGLFHGSENPARWWSRL</sequence>
<keyword evidence="2" id="KW-1185">Reference proteome</keyword>
<dbReference type="Proteomes" id="UP000546464">
    <property type="component" value="Unassembled WGS sequence"/>
</dbReference>
<protein>
    <submittedName>
        <fullName evidence="1">Type II toxin-antitoxin system RelE/ParE family toxin</fullName>
    </submittedName>
</protein>
<proteinExistence type="predicted"/>
<evidence type="ECO:0000313" key="2">
    <source>
        <dbReference type="Proteomes" id="UP000546464"/>
    </source>
</evidence>
<dbReference type="InterPro" id="IPR007712">
    <property type="entry name" value="RelE/ParE_toxin"/>
</dbReference>
<dbReference type="Pfam" id="PF05016">
    <property type="entry name" value="ParE_toxin"/>
    <property type="match status" value="1"/>
</dbReference>
<dbReference type="AlphaFoldDB" id="A0A842H9T9"/>
<reference evidence="1 2" key="1">
    <citation type="submission" date="2020-07" db="EMBL/GenBank/DDBJ databases">
        <authorList>
            <person name="Feng X."/>
        </authorList>
    </citation>
    <scope>NUCLEOTIDE SEQUENCE [LARGE SCALE GENOMIC DNA]</scope>
    <source>
        <strain evidence="1 2">JCM31066</strain>
    </source>
</reference>